<gene>
    <name evidence="7" type="ORF">SAMN02745126_00002</name>
</gene>
<dbReference type="RefSeq" id="WP_085931761.1">
    <property type="nucleotide sequence ID" value="NZ_FUWJ01000001.1"/>
</dbReference>
<dbReference type="InterPro" id="IPR006664">
    <property type="entry name" value="OMP_bac"/>
</dbReference>
<feature type="chain" id="PRO_5013001545" evidence="5">
    <location>
        <begin position="22"/>
        <end position="142"/>
    </location>
</feature>
<proteinExistence type="predicted"/>
<dbReference type="CDD" id="cd07185">
    <property type="entry name" value="OmpA_C-like"/>
    <property type="match status" value="1"/>
</dbReference>
<dbReference type="EMBL" id="FUWJ01000001">
    <property type="protein sequence ID" value="SJZ30352.1"/>
    <property type="molecule type" value="Genomic_DNA"/>
</dbReference>
<keyword evidence="3" id="KW-0998">Cell outer membrane</keyword>
<dbReference type="Gene3D" id="3.30.1330.60">
    <property type="entry name" value="OmpA-like domain"/>
    <property type="match status" value="1"/>
</dbReference>
<dbReference type="InterPro" id="IPR006665">
    <property type="entry name" value="OmpA-like"/>
</dbReference>
<feature type="domain" description="OmpA-like" evidence="6">
    <location>
        <begin position="35"/>
        <end position="142"/>
    </location>
</feature>
<evidence type="ECO:0000256" key="5">
    <source>
        <dbReference type="SAM" id="SignalP"/>
    </source>
</evidence>
<evidence type="ECO:0000256" key="2">
    <source>
        <dbReference type="ARBA" id="ARBA00023136"/>
    </source>
</evidence>
<sequence length="142" mass="14917">MLKTVSAILGIAFVLAACDQAAQETATPPAPPPTKAWMVFFDTNSSKLSQQGTATVNEAAGVAKSMPNAKVTVTGYTDTDGSPAYNQALSVRRANAVKAELVRDGIDATAITVTGVGEQSLLVQTPNQTKQEKNRRVQIVVQ</sequence>
<dbReference type="STRING" id="225324.SAMN02745126_00002"/>
<dbReference type="GO" id="GO:0009279">
    <property type="term" value="C:cell outer membrane"/>
    <property type="evidence" value="ECO:0007669"/>
    <property type="project" value="UniProtKB-SubCell"/>
</dbReference>
<organism evidence="7 8">
    <name type="scientific">Enhydrobacter aerosaccus</name>
    <dbReference type="NCBI Taxonomy" id="225324"/>
    <lineage>
        <taxon>Bacteria</taxon>
        <taxon>Pseudomonadati</taxon>
        <taxon>Pseudomonadota</taxon>
        <taxon>Alphaproteobacteria</taxon>
        <taxon>Hyphomicrobiales</taxon>
        <taxon>Enhydrobacter</taxon>
    </lineage>
</organism>
<feature type="signal peptide" evidence="5">
    <location>
        <begin position="1"/>
        <end position="21"/>
    </location>
</feature>
<dbReference type="PANTHER" id="PTHR30329:SF21">
    <property type="entry name" value="LIPOPROTEIN YIAD-RELATED"/>
    <property type="match status" value="1"/>
</dbReference>
<dbReference type="PROSITE" id="PS51123">
    <property type="entry name" value="OMPA_2"/>
    <property type="match status" value="1"/>
</dbReference>
<accession>A0A1T4JJL2</accession>
<evidence type="ECO:0000256" key="4">
    <source>
        <dbReference type="PROSITE-ProRule" id="PRU00473"/>
    </source>
</evidence>
<evidence type="ECO:0000259" key="6">
    <source>
        <dbReference type="PROSITE" id="PS51123"/>
    </source>
</evidence>
<evidence type="ECO:0000313" key="7">
    <source>
        <dbReference type="EMBL" id="SJZ30352.1"/>
    </source>
</evidence>
<dbReference type="SUPFAM" id="SSF103088">
    <property type="entry name" value="OmpA-like"/>
    <property type="match status" value="1"/>
</dbReference>
<name>A0A1T4JJL2_9HYPH</name>
<dbReference type="PROSITE" id="PS51257">
    <property type="entry name" value="PROKAR_LIPOPROTEIN"/>
    <property type="match status" value="1"/>
</dbReference>
<evidence type="ECO:0000256" key="3">
    <source>
        <dbReference type="ARBA" id="ARBA00023237"/>
    </source>
</evidence>
<dbReference type="InterPro" id="IPR036737">
    <property type="entry name" value="OmpA-like_sf"/>
</dbReference>
<reference evidence="8" key="1">
    <citation type="submission" date="2017-02" db="EMBL/GenBank/DDBJ databases">
        <authorList>
            <person name="Varghese N."/>
            <person name="Submissions S."/>
        </authorList>
    </citation>
    <scope>NUCLEOTIDE SEQUENCE [LARGE SCALE GENOMIC DNA]</scope>
    <source>
        <strain evidence="8">ATCC 27094</strain>
    </source>
</reference>
<dbReference type="Pfam" id="PF00691">
    <property type="entry name" value="OmpA"/>
    <property type="match status" value="1"/>
</dbReference>
<protein>
    <submittedName>
        <fullName evidence="7">OmpA family protein</fullName>
    </submittedName>
</protein>
<dbReference type="PANTHER" id="PTHR30329">
    <property type="entry name" value="STATOR ELEMENT OF FLAGELLAR MOTOR COMPLEX"/>
    <property type="match status" value="1"/>
</dbReference>
<evidence type="ECO:0000313" key="8">
    <source>
        <dbReference type="Proteomes" id="UP000190092"/>
    </source>
</evidence>
<keyword evidence="2 4" id="KW-0472">Membrane</keyword>
<keyword evidence="5" id="KW-0732">Signal</keyword>
<dbReference type="Proteomes" id="UP000190092">
    <property type="component" value="Unassembled WGS sequence"/>
</dbReference>
<dbReference type="AlphaFoldDB" id="A0A1T4JJL2"/>
<dbReference type="PRINTS" id="PR01021">
    <property type="entry name" value="OMPADOMAIN"/>
</dbReference>
<evidence type="ECO:0000256" key="1">
    <source>
        <dbReference type="ARBA" id="ARBA00004442"/>
    </source>
</evidence>
<dbReference type="OrthoDB" id="189250at2"/>
<comment type="subcellular location">
    <subcellularLocation>
        <location evidence="1">Cell outer membrane</location>
    </subcellularLocation>
</comment>
<keyword evidence="8" id="KW-1185">Reference proteome</keyword>
<dbReference type="InterPro" id="IPR050330">
    <property type="entry name" value="Bact_OuterMem_StrucFunc"/>
</dbReference>